<proteinExistence type="predicted"/>
<accession>A0AAJ0H814</accession>
<sequence length="378" mass="41129">MAKGVKRALKATIRVKPEEQASVPRAVLDSASSAPQTSNFHLYGGTAAESQRNLLAESHPLEVETGRSMADSVSDVARDDSIYAVDLSEFFYLSDEIAVQGEAAHSTSNRHPELCQPTLGEKAEIPQATASQDKNNTEGDSGESDQISGVISLYETISDEVELEDFSVVEEETVEHAKERAKAILEDETKSSTSYPEEKADSNKLSRTFPSTIAGAMGYATCIVTPNRPPVFPQRDLVVDFDEENSETSDDSSASSIDTVTPPTSREGANRLPFPPGSANGIAPSLPESNSSRRRSNALASQRRLAAIMSGRNPPVKISEVLWGPADEDGYAKTLFGIAADGAVYSMQEGIGFVKLDDEQLLNFEEWYFYDRIYNIRE</sequence>
<feature type="region of interest" description="Disordered" evidence="1">
    <location>
        <begin position="243"/>
        <end position="297"/>
    </location>
</feature>
<keyword evidence="3" id="KW-1185">Reference proteome</keyword>
<name>A0AAJ0H814_9PEZI</name>
<dbReference type="Proteomes" id="UP001275084">
    <property type="component" value="Unassembled WGS sequence"/>
</dbReference>
<gene>
    <name evidence="2" type="ORF">B0T25DRAFT_574277</name>
</gene>
<evidence type="ECO:0000256" key="1">
    <source>
        <dbReference type="SAM" id="MobiDB-lite"/>
    </source>
</evidence>
<organism evidence="2 3">
    <name type="scientific">Lasiosphaeria hispida</name>
    <dbReference type="NCBI Taxonomy" id="260671"/>
    <lineage>
        <taxon>Eukaryota</taxon>
        <taxon>Fungi</taxon>
        <taxon>Dikarya</taxon>
        <taxon>Ascomycota</taxon>
        <taxon>Pezizomycotina</taxon>
        <taxon>Sordariomycetes</taxon>
        <taxon>Sordariomycetidae</taxon>
        <taxon>Sordariales</taxon>
        <taxon>Lasiosphaeriaceae</taxon>
        <taxon>Lasiosphaeria</taxon>
    </lineage>
</organism>
<evidence type="ECO:0000313" key="3">
    <source>
        <dbReference type="Proteomes" id="UP001275084"/>
    </source>
</evidence>
<reference evidence="2" key="1">
    <citation type="journal article" date="2023" name="Mol. Phylogenet. Evol.">
        <title>Genome-scale phylogeny and comparative genomics of the fungal order Sordariales.</title>
        <authorList>
            <person name="Hensen N."/>
            <person name="Bonometti L."/>
            <person name="Westerberg I."/>
            <person name="Brannstrom I.O."/>
            <person name="Guillou S."/>
            <person name="Cros-Aarteil S."/>
            <person name="Calhoun S."/>
            <person name="Haridas S."/>
            <person name="Kuo A."/>
            <person name="Mondo S."/>
            <person name="Pangilinan J."/>
            <person name="Riley R."/>
            <person name="LaButti K."/>
            <person name="Andreopoulos B."/>
            <person name="Lipzen A."/>
            <person name="Chen C."/>
            <person name="Yan M."/>
            <person name="Daum C."/>
            <person name="Ng V."/>
            <person name="Clum A."/>
            <person name="Steindorff A."/>
            <person name="Ohm R.A."/>
            <person name="Martin F."/>
            <person name="Silar P."/>
            <person name="Natvig D.O."/>
            <person name="Lalanne C."/>
            <person name="Gautier V."/>
            <person name="Ament-Velasquez S.L."/>
            <person name="Kruys A."/>
            <person name="Hutchinson M.I."/>
            <person name="Powell A.J."/>
            <person name="Barry K."/>
            <person name="Miller A.N."/>
            <person name="Grigoriev I.V."/>
            <person name="Debuchy R."/>
            <person name="Gladieux P."/>
            <person name="Hiltunen Thoren M."/>
            <person name="Johannesson H."/>
        </authorList>
    </citation>
    <scope>NUCLEOTIDE SEQUENCE</scope>
    <source>
        <strain evidence="2">CBS 955.72</strain>
    </source>
</reference>
<comment type="caution">
    <text evidence="2">The sequence shown here is derived from an EMBL/GenBank/DDBJ whole genome shotgun (WGS) entry which is preliminary data.</text>
</comment>
<protein>
    <submittedName>
        <fullName evidence="2">Uncharacterized protein</fullName>
    </submittedName>
</protein>
<reference evidence="2" key="2">
    <citation type="submission" date="2023-06" db="EMBL/GenBank/DDBJ databases">
        <authorList>
            <consortium name="Lawrence Berkeley National Laboratory"/>
            <person name="Haridas S."/>
            <person name="Hensen N."/>
            <person name="Bonometti L."/>
            <person name="Westerberg I."/>
            <person name="Brannstrom I.O."/>
            <person name="Guillou S."/>
            <person name="Cros-Aarteil S."/>
            <person name="Calhoun S."/>
            <person name="Kuo A."/>
            <person name="Mondo S."/>
            <person name="Pangilinan J."/>
            <person name="Riley R."/>
            <person name="Labutti K."/>
            <person name="Andreopoulos B."/>
            <person name="Lipzen A."/>
            <person name="Chen C."/>
            <person name="Yanf M."/>
            <person name="Daum C."/>
            <person name="Ng V."/>
            <person name="Clum A."/>
            <person name="Steindorff A."/>
            <person name="Ohm R."/>
            <person name="Martin F."/>
            <person name="Silar P."/>
            <person name="Natvig D."/>
            <person name="Lalanne C."/>
            <person name="Gautier V."/>
            <person name="Ament-Velasquez S.L."/>
            <person name="Kruys A."/>
            <person name="Hutchinson M.I."/>
            <person name="Powell A.J."/>
            <person name="Barry K."/>
            <person name="Miller A.N."/>
            <person name="Grigoriev I.V."/>
            <person name="Debuchy R."/>
            <person name="Gladieux P."/>
            <person name="Thoren M.H."/>
            <person name="Johannesson H."/>
        </authorList>
    </citation>
    <scope>NUCLEOTIDE SEQUENCE</scope>
    <source>
        <strain evidence="2">CBS 955.72</strain>
    </source>
</reference>
<dbReference type="EMBL" id="JAUIQD010000008">
    <property type="protein sequence ID" value="KAK3341961.1"/>
    <property type="molecule type" value="Genomic_DNA"/>
</dbReference>
<evidence type="ECO:0000313" key="2">
    <source>
        <dbReference type="EMBL" id="KAK3341961.1"/>
    </source>
</evidence>
<feature type="region of interest" description="Disordered" evidence="1">
    <location>
        <begin position="128"/>
        <end position="147"/>
    </location>
</feature>
<dbReference type="AlphaFoldDB" id="A0AAJ0H814"/>
<feature type="compositionally biased region" description="Basic and acidic residues" evidence="1">
    <location>
        <begin position="179"/>
        <end position="204"/>
    </location>
</feature>
<feature type="region of interest" description="Disordered" evidence="1">
    <location>
        <begin position="179"/>
        <end position="206"/>
    </location>
</feature>